<evidence type="ECO:0000256" key="7">
    <source>
        <dbReference type="SAM" id="Phobius"/>
    </source>
</evidence>
<evidence type="ECO:0000256" key="4">
    <source>
        <dbReference type="ARBA" id="ARBA00022989"/>
    </source>
</evidence>
<evidence type="ECO:0000313" key="9">
    <source>
        <dbReference type="Proteomes" id="UP000004816"/>
    </source>
</evidence>
<dbReference type="HOGENOM" id="CLU_021555_0_2_11"/>
<dbReference type="RefSeq" id="WP_007469219.1">
    <property type="nucleotide sequence ID" value="NZ_KI391953.1"/>
</dbReference>
<dbReference type="Pfam" id="PF02133">
    <property type="entry name" value="Transp_cyt_pur"/>
    <property type="match status" value="1"/>
</dbReference>
<comment type="caution">
    <text evidence="8">The sequence shown here is derived from an EMBL/GenBank/DDBJ whole genome shotgun (WGS) entry which is preliminary data.</text>
</comment>
<name>E5XQ33_SEGRC</name>
<dbReference type="Proteomes" id="UP000004816">
    <property type="component" value="Unassembled WGS sequence"/>
</dbReference>
<dbReference type="EMBL" id="ACZI02000001">
    <property type="protein sequence ID" value="EFV13542.1"/>
    <property type="molecule type" value="Genomic_DNA"/>
</dbReference>
<reference evidence="8 9" key="1">
    <citation type="journal article" date="2011" name="Stand. Genomic Sci.">
        <title>High quality draft genome sequence of Segniliparus rugosus CDC 945(T)= (ATCC BAA-974(T)).</title>
        <authorList>
            <person name="Earl A.M."/>
            <person name="Desjardins C.A."/>
            <person name="Fitzgerald M.G."/>
            <person name="Arachchi H.M."/>
            <person name="Zeng Q."/>
            <person name="Mehta T."/>
            <person name="Griggs A."/>
            <person name="Birren B.W."/>
            <person name="Toney N.C."/>
            <person name="Carr J."/>
            <person name="Posey J."/>
            <person name="Butler W.R."/>
        </authorList>
    </citation>
    <scope>NUCLEOTIDE SEQUENCE [LARGE SCALE GENOMIC DNA]</scope>
    <source>
        <strain evidence="9">ATCC BAA-974 / DSM 45345 / CCUG 50838 / CIP 108380 / JCM 13579 / CDC 945</strain>
    </source>
</reference>
<comment type="subcellular location">
    <subcellularLocation>
        <location evidence="1">Membrane</location>
        <topology evidence="1">Multi-pass membrane protein</topology>
    </subcellularLocation>
</comment>
<feature type="transmembrane region" description="Helical" evidence="7">
    <location>
        <begin position="67"/>
        <end position="88"/>
    </location>
</feature>
<evidence type="ECO:0000313" key="8">
    <source>
        <dbReference type="EMBL" id="EFV13542.1"/>
    </source>
</evidence>
<dbReference type="STRING" id="679197.HMPREF9336_01605"/>
<feature type="transmembrane region" description="Helical" evidence="7">
    <location>
        <begin position="394"/>
        <end position="413"/>
    </location>
</feature>
<dbReference type="eggNOG" id="COG1953">
    <property type="taxonomic scope" value="Bacteria"/>
</dbReference>
<evidence type="ECO:0000256" key="1">
    <source>
        <dbReference type="ARBA" id="ARBA00004141"/>
    </source>
</evidence>
<sequence length="510" mass="54042">MTAVLNEEPTVPADPVRDPRLTNEDLAPAQRQDWGVYNFVAFWMTDIHSVAGYTTAGSLFALGLAGWQVFVALIAAVSIAYVLANLVAEPSQRTGAPYPVVCRLSFGVLGANIPAILRGINAVAWYGMQTYLAANAVALVLVKLFRGLVPYADASAHGFLGLSAVGWATFMGVWTAQALIFWHGMDFIRAFVDWAGPAVYVVMIVLCGWLLYQAGWGAVRLDLSEGDGHGGSEARTGAETLCAMVGAVGLVVSYFGGPVLNFGDFAKYGKSMKVIRTSGLFGLPVNFLFFSLLVVATASLTAPVFGELVVDPNEVVVRIPNSTAMVVGVLTILVATIGINIVANFVSPAFDFSNACPQRISWLGGGMIAAVASVFIAPWKLIENPAAIHDTLETLGAFLGALYGVLVVDYYLVRRRRIVADDLYSMAENGSYWYTRGCNLKAVAATAFGGAVAVACVLVGGPGSPLALHTLAQCSWFVGAALAGLAYWLIARSPAKAQKTPIVTNRTPQN</sequence>
<feature type="transmembrane region" description="Helical" evidence="7">
    <location>
        <begin position="325"/>
        <end position="350"/>
    </location>
</feature>
<dbReference type="OrthoDB" id="6083029at2"/>
<keyword evidence="5 7" id="KW-0472">Membrane</keyword>
<gene>
    <name evidence="8" type="ORF">HMPREF9336_01605</name>
</gene>
<dbReference type="PANTHER" id="PTHR30618:SF6">
    <property type="entry name" value="NCS1 FAMILY NUCLEOBASE:CATION SYMPORTER-1"/>
    <property type="match status" value="1"/>
</dbReference>
<evidence type="ECO:0000256" key="6">
    <source>
        <dbReference type="SAM" id="MobiDB-lite"/>
    </source>
</evidence>
<feature type="transmembrane region" description="Helical" evidence="7">
    <location>
        <begin position="280"/>
        <end position="305"/>
    </location>
</feature>
<dbReference type="GO" id="GO:0015205">
    <property type="term" value="F:nucleobase transmembrane transporter activity"/>
    <property type="evidence" value="ECO:0007669"/>
    <property type="project" value="TreeGrafter"/>
</dbReference>
<feature type="region of interest" description="Disordered" evidence="6">
    <location>
        <begin position="1"/>
        <end position="24"/>
    </location>
</feature>
<feature type="transmembrane region" description="Helical" evidence="7">
    <location>
        <begin position="466"/>
        <end position="490"/>
    </location>
</feature>
<dbReference type="AlphaFoldDB" id="E5XQ33"/>
<accession>E5XQ33</accession>
<feature type="transmembrane region" description="Helical" evidence="7">
    <location>
        <begin position="123"/>
        <end position="145"/>
    </location>
</feature>
<organism evidence="8 9">
    <name type="scientific">Segniliparus rugosus (strain ATCC BAA-974 / DSM 45345 / CCUG 50838 / CIP 108380 / JCM 13579 / CDC 945)</name>
    <dbReference type="NCBI Taxonomy" id="679197"/>
    <lineage>
        <taxon>Bacteria</taxon>
        <taxon>Bacillati</taxon>
        <taxon>Actinomycetota</taxon>
        <taxon>Actinomycetes</taxon>
        <taxon>Mycobacteriales</taxon>
        <taxon>Segniliparaceae</taxon>
        <taxon>Segniliparus</taxon>
    </lineage>
</organism>
<dbReference type="InterPro" id="IPR001248">
    <property type="entry name" value="Pur-cyt_permease"/>
</dbReference>
<feature type="transmembrane region" description="Helical" evidence="7">
    <location>
        <begin position="157"/>
        <end position="182"/>
    </location>
</feature>
<dbReference type="PANTHER" id="PTHR30618">
    <property type="entry name" value="NCS1 FAMILY PURINE/PYRIMIDINE TRANSPORTER"/>
    <property type="match status" value="1"/>
</dbReference>
<dbReference type="GO" id="GO:0005886">
    <property type="term" value="C:plasma membrane"/>
    <property type="evidence" value="ECO:0007669"/>
    <property type="project" value="TreeGrafter"/>
</dbReference>
<proteinExistence type="inferred from homology"/>
<dbReference type="CDD" id="cd11555">
    <property type="entry name" value="SLC-NCS1sbd_u1"/>
    <property type="match status" value="1"/>
</dbReference>
<feature type="transmembrane region" description="Helical" evidence="7">
    <location>
        <begin position="194"/>
        <end position="212"/>
    </location>
</feature>
<feature type="transmembrane region" description="Helical" evidence="7">
    <location>
        <begin position="442"/>
        <end position="460"/>
    </location>
</feature>
<keyword evidence="4 7" id="KW-1133">Transmembrane helix</keyword>
<keyword evidence="9" id="KW-1185">Reference proteome</keyword>
<dbReference type="Gene3D" id="1.10.4160.10">
    <property type="entry name" value="Hydantoin permease"/>
    <property type="match status" value="1"/>
</dbReference>
<comment type="similarity">
    <text evidence="2">Belongs to the purine-cytosine permease (2.A.39) family.</text>
</comment>
<evidence type="ECO:0000256" key="5">
    <source>
        <dbReference type="ARBA" id="ARBA00023136"/>
    </source>
</evidence>
<dbReference type="InterPro" id="IPR045225">
    <property type="entry name" value="Uracil/uridine/allantoin_perm"/>
</dbReference>
<keyword evidence="3 7" id="KW-0812">Transmembrane</keyword>
<protein>
    <submittedName>
        <fullName evidence="8">NCS1 nucleoside transporter</fullName>
    </submittedName>
</protein>
<evidence type="ECO:0000256" key="2">
    <source>
        <dbReference type="ARBA" id="ARBA00008974"/>
    </source>
</evidence>
<feature type="transmembrane region" description="Helical" evidence="7">
    <location>
        <begin position="362"/>
        <end position="382"/>
    </location>
</feature>
<evidence type="ECO:0000256" key="3">
    <source>
        <dbReference type="ARBA" id="ARBA00022692"/>
    </source>
</evidence>